<evidence type="ECO:0000256" key="5">
    <source>
        <dbReference type="ARBA" id="ARBA00023136"/>
    </source>
</evidence>
<dbReference type="InterPro" id="IPR050367">
    <property type="entry name" value="APC_superfamily"/>
</dbReference>
<feature type="transmembrane region" description="Helical" evidence="6">
    <location>
        <begin position="449"/>
        <end position="467"/>
    </location>
</feature>
<organism evidence="7 8">
    <name type="scientific">Labedella phragmitis</name>
    <dbReference type="NCBI Taxonomy" id="2498849"/>
    <lineage>
        <taxon>Bacteria</taxon>
        <taxon>Bacillati</taxon>
        <taxon>Actinomycetota</taxon>
        <taxon>Actinomycetes</taxon>
        <taxon>Micrococcales</taxon>
        <taxon>Microbacteriaceae</taxon>
        <taxon>Labedella</taxon>
    </lineage>
</organism>
<name>A0A3S4AKR1_9MICO</name>
<dbReference type="PANTHER" id="PTHR42770:SF7">
    <property type="entry name" value="MEMBRANE PROTEIN"/>
    <property type="match status" value="1"/>
</dbReference>
<feature type="transmembrane region" description="Helical" evidence="6">
    <location>
        <begin position="419"/>
        <end position="443"/>
    </location>
</feature>
<dbReference type="PANTHER" id="PTHR42770">
    <property type="entry name" value="AMINO ACID TRANSPORTER-RELATED"/>
    <property type="match status" value="1"/>
</dbReference>
<feature type="transmembrane region" description="Helical" evidence="6">
    <location>
        <begin position="192"/>
        <end position="212"/>
    </location>
</feature>
<keyword evidence="8" id="KW-1185">Reference proteome</keyword>
<comment type="caution">
    <text evidence="7">The sequence shown here is derived from an EMBL/GenBank/DDBJ whole genome shotgun (WGS) entry which is preliminary data.</text>
</comment>
<dbReference type="RefSeq" id="WP_128494800.1">
    <property type="nucleotide sequence ID" value="NZ_RZNB01000003.1"/>
</dbReference>
<gene>
    <name evidence="7" type="ORF">ELQ90_08140</name>
</gene>
<dbReference type="InterPro" id="IPR002293">
    <property type="entry name" value="AA/rel_permease1"/>
</dbReference>
<comment type="subcellular location">
    <subcellularLocation>
        <location evidence="1">Cell membrane</location>
        <topology evidence="1">Multi-pass membrane protein</topology>
    </subcellularLocation>
</comment>
<dbReference type="GO" id="GO:0022857">
    <property type="term" value="F:transmembrane transporter activity"/>
    <property type="evidence" value="ECO:0007669"/>
    <property type="project" value="InterPro"/>
</dbReference>
<protein>
    <submittedName>
        <fullName evidence="7">APC family permease</fullName>
    </submittedName>
</protein>
<dbReference type="Gene3D" id="1.20.1740.10">
    <property type="entry name" value="Amino acid/polyamine transporter I"/>
    <property type="match status" value="1"/>
</dbReference>
<proteinExistence type="predicted"/>
<feature type="transmembrane region" description="Helical" evidence="6">
    <location>
        <begin position="261"/>
        <end position="283"/>
    </location>
</feature>
<evidence type="ECO:0000256" key="2">
    <source>
        <dbReference type="ARBA" id="ARBA00022475"/>
    </source>
</evidence>
<dbReference type="Pfam" id="PF13520">
    <property type="entry name" value="AA_permease_2"/>
    <property type="match status" value="1"/>
</dbReference>
<feature type="transmembrane region" description="Helical" evidence="6">
    <location>
        <begin position="355"/>
        <end position="373"/>
    </location>
</feature>
<evidence type="ECO:0000313" key="7">
    <source>
        <dbReference type="EMBL" id="RWZ50805.1"/>
    </source>
</evidence>
<keyword evidence="4 6" id="KW-1133">Transmembrane helix</keyword>
<dbReference type="Proteomes" id="UP000288547">
    <property type="component" value="Unassembled WGS sequence"/>
</dbReference>
<keyword evidence="5 6" id="KW-0472">Membrane</keyword>
<feature type="transmembrane region" description="Helical" evidence="6">
    <location>
        <begin position="45"/>
        <end position="70"/>
    </location>
</feature>
<dbReference type="EMBL" id="RZNB01000003">
    <property type="protein sequence ID" value="RWZ50805.1"/>
    <property type="molecule type" value="Genomic_DNA"/>
</dbReference>
<keyword evidence="2" id="KW-1003">Cell membrane</keyword>
<feature type="transmembrane region" description="Helical" evidence="6">
    <location>
        <begin position="385"/>
        <end position="407"/>
    </location>
</feature>
<sequence>MRDLETSIRESVVLVRAPASRPRLRILRRSPLADLRRRSVGPLDLFSQSISAVAPSAAGATIPVALFAVAGDASTLSLALGFVLIALVVATVTQYARRMVTSGSVYSYAAWAGGVRSATAAGAALLVGTLGITVGVLVGAASAAEVLLRYALPSVDTAAWTPVVLTIVALLGIASFALGVRSSTRITLVVELVAVLVVVVIMIGLVVVNWGVLPPIVPSDTDPAAVGAGAAVAVGLFVGYETSATLGAESRRPFRDVPRSFVLSVGVAAVIFVLSLLGQYAGAEIIGEFDSLGDAHPASPGTSPALVLVLNVGFLLSYLAAFIASLNGVIRLVFTLGRDGLLPSLFGRVDRRNRLPMLAAVAVTALVFITAQLSTAMSGDVRSVASAALSTSAVGCGVAYAIACLLLPRFRRRIGEPLFAASVMAYAVGTLLLTVVACFVGWNIQVGDWSIAIPTAGFAAVWLFFVIRARSRGIVDVGVYDQTSIPDLVPADVEARFGSTPHDSSARP</sequence>
<keyword evidence="3 6" id="KW-0812">Transmembrane</keyword>
<evidence type="ECO:0000256" key="6">
    <source>
        <dbReference type="SAM" id="Phobius"/>
    </source>
</evidence>
<evidence type="ECO:0000256" key="3">
    <source>
        <dbReference type="ARBA" id="ARBA00022692"/>
    </source>
</evidence>
<dbReference type="PIRSF" id="PIRSF006060">
    <property type="entry name" value="AA_transporter"/>
    <property type="match status" value="1"/>
</dbReference>
<feature type="transmembrane region" description="Helical" evidence="6">
    <location>
        <begin position="117"/>
        <end position="139"/>
    </location>
</feature>
<evidence type="ECO:0000313" key="8">
    <source>
        <dbReference type="Proteomes" id="UP000288547"/>
    </source>
</evidence>
<feature type="transmembrane region" description="Helical" evidence="6">
    <location>
        <begin position="159"/>
        <end position="180"/>
    </location>
</feature>
<evidence type="ECO:0000256" key="1">
    <source>
        <dbReference type="ARBA" id="ARBA00004651"/>
    </source>
</evidence>
<feature type="transmembrane region" description="Helical" evidence="6">
    <location>
        <begin position="224"/>
        <end position="240"/>
    </location>
</feature>
<accession>A0A3S4AKR1</accession>
<feature type="transmembrane region" description="Helical" evidence="6">
    <location>
        <begin position="76"/>
        <end position="96"/>
    </location>
</feature>
<dbReference type="GO" id="GO:0005886">
    <property type="term" value="C:plasma membrane"/>
    <property type="evidence" value="ECO:0007669"/>
    <property type="project" value="UniProtKB-SubCell"/>
</dbReference>
<reference evidence="7 8" key="1">
    <citation type="submission" date="2018-12" db="EMBL/GenBank/DDBJ databases">
        <authorList>
            <person name="Li F."/>
        </authorList>
    </citation>
    <scope>NUCLEOTIDE SEQUENCE [LARGE SCALE GENOMIC DNA]</scope>
    <source>
        <strain evidence="7 8">11W25H-1</strain>
    </source>
</reference>
<feature type="transmembrane region" description="Helical" evidence="6">
    <location>
        <begin position="303"/>
        <end position="334"/>
    </location>
</feature>
<dbReference type="AlphaFoldDB" id="A0A3S4AKR1"/>
<dbReference type="OrthoDB" id="3790922at2"/>
<evidence type="ECO:0000256" key="4">
    <source>
        <dbReference type="ARBA" id="ARBA00022989"/>
    </source>
</evidence>